<keyword evidence="8 10" id="KW-0472">Membrane</keyword>
<feature type="transmembrane region" description="Helical" evidence="10">
    <location>
        <begin position="62"/>
        <end position="81"/>
    </location>
</feature>
<evidence type="ECO:0000256" key="2">
    <source>
        <dbReference type="ARBA" id="ARBA00009575"/>
    </source>
</evidence>
<accession>A0A6A4VQ90</accession>
<keyword evidence="7" id="KW-0496">Mitochondrion</keyword>
<dbReference type="OrthoDB" id="14603at2759"/>
<dbReference type="Proteomes" id="UP000440578">
    <property type="component" value="Unassembled WGS sequence"/>
</dbReference>
<evidence type="ECO:0000256" key="1">
    <source>
        <dbReference type="ARBA" id="ARBA00004273"/>
    </source>
</evidence>
<feature type="region of interest" description="Disordered" evidence="9">
    <location>
        <begin position="112"/>
        <end position="132"/>
    </location>
</feature>
<keyword evidence="6 10" id="KW-1133">Transmembrane helix</keyword>
<dbReference type="GO" id="GO:0033617">
    <property type="term" value="P:mitochondrial respiratory chain complex IV assembly"/>
    <property type="evidence" value="ECO:0007669"/>
    <property type="project" value="InterPro"/>
</dbReference>
<keyword evidence="4 10" id="KW-0812">Transmembrane</keyword>
<proteinExistence type="inferred from homology"/>
<sequence length="132" mass="14611">MFVTSRHSEYLDCEGAKSVFKVSLHGRQLSSIPCFRQTYLTGIGSGLAAGLTTFMMTSRPRTASHVAFGTFFTTTLGYWFYCRYTFARASFHHRQLKHAMKQHILTEGTDDDVVGVPEGGAAPPTRPEIADA</sequence>
<dbReference type="Pfam" id="PF12597">
    <property type="entry name" value="Cox20"/>
    <property type="match status" value="1"/>
</dbReference>
<dbReference type="PRINTS" id="PR02049">
    <property type="entry name" value="PROTEINF36A"/>
</dbReference>
<comment type="caution">
    <text evidence="11">The sequence shown here is derived from an EMBL/GenBank/DDBJ whole genome shotgun (WGS) entry which is preliminary data.</text>
</comment>
<protein>
    <recommendedName>
        <fullName evidence="3">Cytochrome c oxidase assembly protein COX20, mitochondrial</fullName>
    </recommendedName>
</protein>
<keyword evidence="5" id="KW-0999">Mitochondrion inner membrane</keyword>
<evidence type="ECO:0000256" key="3">
    <source>
        <dbReference type="ARBA" id="ARBA00017689"/>
    </source>
</evidence>
<dbReference type="EMBL" id="VIIS01001736">
    <property type="protein sequence ID" value="KAF0293580.1"/>
    <property type="molecule type" value="Genomic_DNA"/>
</dbReference>
<dbReference type="PANTHER" id="PTHR31586:SF1">
    <property type="entry name" value="CYTOCHROME C OXIDASE ASSEMBLY PROTEIN COX20, MITOCHONDRIAL"/>
    <property type="match status" value="1"/>
</dbReference>
<evidence type="ECO:0000313" key="11">
    <source>
        <dbReference type="EMBL" id="KAF0293580.1"/>
    </source>
</evidence>
<dbReference type="GO" id="GO:0005743">
    <property type="term" value="C:mitochondrial inner membrane"/>
    <property type="evidence" value="ECO:0007669"/>
    <property type="project" value="UniProtKB-SubCell"/>
</dbReference>
<reference evidence="11 12" key="1">
    <citation type="submission" date="2019-07" db="EMBL/GenBank/DDBJ databases">
        <title>Draft genome assembly of a fouling barnacle, Amphibalanus amphitrite (Darwin, 1854): The first reference genome for Thecostraca.</title>
        <authorList>
            <person name="Kim W."/>
        </authorList>
    </citation>
    <scope>NUCLEOTIDE SEQUENCE [LARGE SCALE GENOMIC DNA]</scope>
    <source>
        <strain evidence="11">SNU_AA5</strain>
        <tissue evidence="11">Soma without cirri and trophi</tissue>
    </source>
</reference>
<evidence type="ECO:0000256" key="5">
    <source>
        <dbReference type="ARBA" id="ARBA00022792"/>
    </source>
</evidence>
<dbReference type="AlphaFoldDB" id="A0A6A4VQ90"/>
<dbReference type="PANTHER" id="PTHR31586">
    <property type="entry name" value="CYTOCHROME C OXIDASE PROTEIN 20"/>
    <property type="match status" value="1"/>
</dbReference>
<evidence type="ECO:0000256" key="4">
    <source>
        <dbReference type="ARBA" id="ARBA00022692"/>
    </source>
</evidence>
<evidence type="ECO:0000313" key="12">
    <source>
        <dbReference type="Proteomes" id="UP000440578"/>
    </source>
</evidence>
<organism evidence="11 12">
    <name type="scientific">Amphibalanus amphitrite</name>
    <name type="common">Striped barnacle</name>
    <name type="synonym">Balanus amphitrite</name>
    <dbReference type="NCBI Taxonomy" id="1232801"/>
    <lineage>
        <taxon>Eukaryota</taxon>
        <taxon>Metazoa</taxon>
        <taxon>Ecdysozoa</taxon>
        <taxon>Arthropoda</taxon>
        <taxon>Crustacea</taxon>
        <taxon>Multicrustacea</taxon>
        <taxon>Cirripedia</taxon>
        <taxon>Thoracica</taxon>
        <taxon>Thoracicalcarea</taxon>
        <taxon>Balanomorpha</taxon>
        <taxon>Balanoidea</taxon>
        <taxon>Balanidae</taxon>
        <taxon>Amphibalaninae</taxon>
        <taxon>Amphibalanus</taxon>
    </lineage>
</organism>
<gene>
    <name evidence="11" type="primary">cox20</name>
    <name evidence="11" type="ORF">FJT64_008640</name>
</gene>
<evidence type="ECO:0000256" key="7">
    <source>
        <dbReference type="ARBA" id="ARBA00023128"/>
    </source>
</evidence>
<evidence type="ECO:0000256" key="6">
    <source>
        <dbReference type="ARBA" id="ARBA00022989"/>
    </source>
</evidence>
<name>A0A6A4VQ90_AMPAM</name>
<evidence type="ECO:0000256" key="8">
    <source>
        <dbReference type="ARBA" id="ARBA00023136"/>
    </source>
</evidence>
<dbReference type="InterPro" id="IPR022533">
    <property type="entry name" value="Cox20"/>
</dbReference>
<evidence type="ECO:0000256" key="9">
    <source>
        <dbReference type="SAM" id="MobiDB-lite"/>
    </source>
</evidence>
<comment type="similarity">
    <text evidence="2">Belongs to the COX20 family.</text>
</comment>
<keyword evidence="12" id="KW-1185">Reference proteome</keyword>
<evidence type="ECO:0000256" key="10">
    <source>
        <dbReference type="SAM" id="Phobius"/>
    </source>
</evidence>
<comment type="subcellular location">
    <subcellularLocation>
        <location evidence="1">Mitochondrion inner membrane</location>
    </subcellularLocation>
</comment>